<name>A0A5D4H7M3_9SPHI</name>
<evidence type="ECO:0000259" key="1">
    <source>
        <dbReference type="Pfam" id="PF13635"/>
    </source>
</evidence>
<proteinExistence type="predicted"/>
<evidence type="ECO:0000313" key="2">
    <source>
        <dbReference type="EMBL" id="TYR36688.1"/>
    </source>
</evidence>
<keyword evidence="2" id="KW-0067">ATP-binding</keyword>
<dbReference type="InterPro" id="IPR025420">
    <property type="entry name" value="DUF4143"/>
</dbReference>
<reference evidence="2 3" key="1">
    <citation type="submission" date="2019-08" db="EMBL/GenBank/DDBJ databases">
        <title>Phlebobacter frassis gen. nov. sp. nov., a new member of family Sphingobacteriaceae isolated from sand fly rearing media.</title>
        <authorList>
            <person name="Kakumanu M.L."/>
            <person name="Marayati B.F."/>
            <person name="Wada-Katsumata A."/>
            <person name="Wasserberg G."/>
            <person name="Schal C."/>
            <person name="Apperson C.S."/>
            <person name="Ponnusamy L."/>
        </authorList>
    </citation>
    <scope>NUCLEOTIDE SEQUENCE [LARGE SCALE GENOMIC DNA]</scope>
    <source>
        <strain evidence="2 3">SSI9</strain>
    </source>
</reference>
<protein>
    <submittedName>
        <fullName evidence="2">ATP-binding protein</fullName>
    </submittedName>
</protein>
<gene>
    <name evidence="2" type="ORF">FXV77_09315</name>
</gene>
<accession>A0A5D4H7M3</accession>
<comment type="caution">
    <text evidence="2">The sequence shown here is derived from an EMBL/GenBank/DDBJ whole genome shotgun (WGS) entry which is preliminary data.</text>
</comment>
<keyword evidence="3" id="KW-1185">Reference proteome</keyword>
<dbReference type="EMBL" id="VTAV01000004">
    <property type="protein sequence ID" value="TYR36688.1"/>
    <property type="molecule type" value="Genomic_DNA"/>
</dbReference>
<dbReference type="Pfam" id="PF13635">
    <property type="entry name" value="DUF4143"/>
    <property type="match status" value="1"/>
</dbReference>
<dbReference type="Proteomes" id="UP000322362">
    <property type="component" value="Unassembled WGS sequence"/>
</dbReference>
<dbReference type="AlphaFoldDB" id="A0A5D4H7M3"/>
<evidence type="ECO:0000313" key="3">
    <source>
        <dbReference type="Proteomes" id="UP000322362"/>
    </source>
</evidence>
<dbReference type="PANTHER" id="PTHR33295:SF20">
    <property type="entry name" value="ATPASE"/>
    <property type="match status" value="1"/>
</dbReference>
<sequence>MCRFDLKGKKQLATQEKYYLVDVGLLNVLTGKERTTDRGHILENIVYLELLRRGNKIWTGTARNAEVDFVCKTPTGDIEYYQVAWEMSNEKTVEREFGSLEKINDNYPKYLLTTDSFTQDRNGVKNLNVFNWLLEL</sequence>
<organism evidence="2 3">
    <name type="scientific">Sphingobacterium phlebotomi</name>
    <dbReference type="NCBI Taxonomy" id="2605433"/>
    <lineage>
        <taxon>Bacteria</taxon>
        <taxon>Pseudomonadati</taxon>
        <taxon>Bacteroidota</taxon>
        <taxon>Sphingobacteriia</taxon>
        <taxon>Sphingobacteriales</taxon>
        <taxon>Sphingobacteriaceae</taxon>
        <taxon>Sphingobacterium</taxon>
    </lineage>
</organism>
<dbReference type="PANTHER" id="PTHR33295">
    <property type="entry name" value="ATPASE"/>
    <property type="match status" value="1"/>
</dbReference>
<keyword evidence="2" id="KW-0547">Nucleotide-binding</keyword>
<feature type="domain" description="DUF4143" evidence="1">
    <location>
        <begin position="9"/>
        <end position="84"/>
    </location>
</feature>
<dbReference type="GO" id="GO:0005524">
    <property type="term" value="F:ATP binding"/>
    <property type="evidence" value="ECO:0007669"/>
    <property type="project" value="UniProtKB-KW"/>
</dbReference>